<evidence type="ECO:0000259" key="1">
    <source>
        <dbReference type="Pfam" id="PF04151"/>
    </source>
</evidence>
<protein>
    <submittedName>
        <fullName evidence="2">Pre-peptidase C-terminal domain-containing protein</fullName>
    </submittedName>
</protein>
<evidence type="ECO:0000313" key="2">
    <source>
        <dbReference type="EMBL" id="VFK81206.1"/>
    </source>
</evidence>
<name>A0A451BSG9_9GAMM</name>
<dbReference type="Pfam" id="PF04151">
    <property type="entry name" value="PPC"/>
    <property type="match status" value="1"/>
</dbReference>
<dbReference type="Gene3D" id="2.60.120.380">
    <property type="match status" value="1"/>
</dbReference>
<feature type="domain" description="Peptidase C-terminal archaeal/bacterial" evidence="1">
    <location>
        <begin position="29"/>
        <end position="102"/>
    </location>
</feature>
<dbReference type="EMBL" id="CAADHB010000252">
    <property type="protein sequence ID" value="VFK81206.1"/>
    <property type="molecule type" value="Genomic_DNA"/>
</dbReference>
<organism evidence="2">
    <name type="scientific">Candidatus Kentrum sp. SD</name>
    <dbReference type="NCBI Taxonomy" id="2126332"/>
    <lineage>
        <taxon>Bacteria</taxon>
        <taxon>Pseudomonadati</taxon>
        <taxon>Pseudomonadota</taxon>
        <taxon>Gammaproteobacteria</taxon>
        <taxon>Candidatus Kentrum</taxon>
    </lineage>
</organism>
<proteinExistence type="predicted"/>
<dbReference type="InterPro" id="IPR007280">
    <property type="entry name" value="Peptidase_C_arc/bac"/>
</dbReference>
<sequence>MSDIGSNTYTRGRLYLNTYTTSRIDHRYDRDWFRIHLNAGQRVRFDLEGSPTNRGTLRDTYLRGIYDSSGSYISNTRNDDGGTSTNSRVTFTASSSGYYYVAAGAYGSRTGKRDIQGFSKMKVAHSLFFFTIRD</sequence>
<accession>A0A451BSG9</accession>
<dbReference type="AlphaFoldDB" id="A0A451BSG9"/>
<dbReference type="SUPFAM" id="SSF89260">
    <property type="entry name" value="Collagen-binding domain"/>
    <property type="match status" value="1"/>
</dbReference>
<gene>
    <name evidence="2" type="ORF">BECKSD772D_GA0070982_12522</name>
</gene>
<reference evidence="2" key="1">
    <citation type="submission" date="2019-02" db="EMBL/GenBank/DDBJ databases">
        <authorList>
            <person name="Gruber-Vodicka R. H."/>
            <person name="Seah K. B. B."/>
        </authorList>
    </citation>
    <scope>NUCLEOTIDE SEQUENCE</scope>
    <source>
        <strain evidence="2">BECK_S127</strain>
    </source>
</reference>